<feature type="region of interest" description="Disordered" evidence="2">
    <location>
        <begin position="65"/>
        <end position="90"/>
    </location>
</feature>
<dbReference type="Ensembl" id="ENSLLET00000001829.1">
    <property type="protein sequence ID" value="ENSLLEP00000001749.1"/>
    <property type="gene ID" value="ENSLLEG00000001135.1"/>
</dbReference>
<evidence type="ECO:0000313" key="3">
    <source>
        <dbReference type="Ensembl" id="ENSLLEP00000001749.1"/>
    </source>
</evidence>
<dbReference type="GO" id="GO:0006915">
    <property type="term" value="P:apoptotic process"/>
    <property type="evidence" value="ECO:0007669"/>
    <property type="project" value="UniProtKB-KW"/>
</dbReference>
<feature type="region of interest" description="Disordered" evidence="2">
    <location>
        <begin position="195"/>
        <end position="231"/>
    </location>
</feature>
<evidence type="ECO:0000313" key="4">
    <source>
        <dbReference type="Proteomes" id="UP000694569"/>
    </source>
</evidence>
<accession>A0A8C5LL60</accession>
<feature type="region of interest" description="Disordered" evidence="2">
    <location>
        <begin position="133"/>
        <end position="177"/>
    </location>
</feature>
<organism evidence="3 4">
    <name type="scientific">Leptobrachium leishanense</name>
    <name type="common">Leishan spiny toad</name>
    <dbReference type="NCBI Taxonomy" id="445787"/>
    <lineage>
        <taxon>Eukaryota</taxon>
        <taxon>Metazoa</taxon>
        <taxon>Chordata</taxon>
        <taxon>Craniata</taxon>
        <taxon>Vertebrata</taxon>
        <taxon>Euteleostomi</taxon>
        <taxon>Amphibia</taxon>
        <taxon>Batrachia</taxon>
        <taxon>Anura</taxon>
        <taxon>Pelobatoidea</taxon>
        <taxon>Megophryidae</taxon>
        <taxon>Leptobrachium</taxon>
    </lineage>
</organism>
<reference evidence="3" key="1">
    <citation type="submission" date="2025-08" db="UniProtKB">
        <authorList>
            <consortium name="Ensembl"/>
        </authorList>
    </citation>
    <scope>IDENTIFICATION</scope>
</reference>
<dbReference type="OrthoDB" id="9948726at2759"/>
<dbReference type="GeneTree" id="ENSGT00940000168880"/>
<dbReference type="InterPro" id="IPR031362">
    <property type="entry name" value="BNIP5"/>
</dbReference>
<dbReference type="PANTHER" id="PTHR14965:SF9">
    <property type="entry name" value="APOPTOSIS FACILITATOR BCL-2-LIKE PROTEIN 14"/>
    <property type="match status" value="1"/>
</dbReference>
<name>A0A8C5LL60_9ANUR</name>
<proteinExistence type="predicted"/>
<keyword evidence="4" id="KW-1185">Reference proteome</keyword>
<dbReference type="AlphaFoldDB" id="A0A8C5LL60"/>
<keyword evidence="1" id="KW-0053">Apoptosis</keyword>
<feature type="compositionally biased region" description="Basic and acidic residues" evidence="2">
    <location>
        <begin position="133"/>
        <end position="150"/>
    </location>
</feature>
<dbReference type="PANTHER" id="PTHR14965">
    <property type="entry name" value="SI:CH73-248E21.1"/>
    <property type="match status" value="1"/>
</dbReference>
<feature type="compositionally biased region" description="Basic and acidic residues" evidence="2">
    <location>
        <begin position="71"/>
        <end position="89"/>
    </location>
</feature>
<evidence type="ECO:0000256" key="1">
    <source>
        <dbReference type="ARBA" id="ARBA00022703"/>
    </source>
</evidence>
<dbReference type="Pfam" id="PF15661">
    <property type="entry name" value="CF222"/>
    <property type="match status" value="1"/>
</dbReference>
<feature type="compositionally biased region" description="Basic residues" evidence="2">
    <location>
        <begin position="209"/>
        <end position="223"/>
    </location>
</feature>
<evidence type="ECO:0000256" key="2">
    <source>
        <dbReference type="SAM" id="MobiDB-lite"/>
    </source>
</evidence>
<sequence length="395" mass="44778">MDKPKRGSKRNTLMSLNNEDAKRVLEIYVKRSLSNCDERAKKDSRAKRANVQRSASDYCKHTLSTNHRRVRPVEKLQKDEGVEDEKKDLNVANPECAAPDVAMEGNISTNMEQAKPPKKQSWLKSFFVQIFRKKDDRKDDKPTQHSEKTTADMSSLPLDVETSAEEASANHKTSKKFGLQKGTIKRAFSFKKYSSDDANGSSTLEGHAYKPKRPSHLPLKRINRPSSGRADKNAQCYYNQVTAEIEHIVKESEKPDARKQSIGGESNYDTTDDMDAVIKKIVSILRKQGDEWNSKVNDDPAVTNFFRNISYNSFKQLADVYVDKELKNTLVDATQDDLKFAYSVHLTAQVAGVSMHSVNRIMGFGNQYLQDMFARYSHGKNWDDSANPELLISPD</sequence>
<protein>
    <recommendedName>
        <fullName evidence="5">Apoptosis facilitator Bcl-2-like protein 14</fullName>
    </recommendedName>
</protein>
<dbReference type="Proteomes" id="UP000694569">
    <property type="component" value="Unplaced"/>
</dbReference>
<evidence type="ECO:0008006" key="5">
    <source>
        <dbReference type="Google" id="ProtNLM"/>
    </source>
</evidence>
<dbReference type="GO" id="GO:2001236">
    <property type="term" value="P:regulation of extrinsic apoptotic signaling pathway"/>
    <property type="evidence" value="ECO:0007669"/>
    <property type="project" value="TreeGrafter"/>
</dbReference>
<reference evidence="3" key="2">
    <citation type="submission" date="2025-09" db="UniProtKB">
        <authorList>
            <consortium name="Ensembl"/>
        </authorList>
    </citation>
    <scope>IDENTIFICATION</scope>
</reference>